<dbReference type="Pfam" id="PF00126">
    <property type="entry name" value="HTH_1"/>
    <property type="match status" value="1"/>
</dbReference>
<reference evidence="6" key="1">
    <citation type="submission" date="2021-07" db="EMBL/GenBank/DDBJ databases">
        <title>Characterization of violacein-producing bacteria and related species.</title>
        <authorList>
            <person name="Wilson H.S."/>
            <person name="De Leon M.E."/>
        </authorList>
    </citation>
    <scope>NUCLEOTIDE SEQUENCE</scope>
    <source>
        <strain evidence="6">HSC-15S17</strain>
    </source>
</reference>
<evidence type="ECO:0000256" key="4">
    <source>
        <dbReference type="ARBA" id="ARBA00023163"/>
    </source>
</evidence>
<evidence type="ECO:0000259" key="5">
    <source>
        <dbReference type="PROSITE" id="PS50931"/>
    </source>
</evidence>
<dbReference type="AlphaFoldDB" id="A0AA41HDW7"/>
<proteinExistence type="inferred from homology"/>
<keyword evidence="3 7" id="KW-0238">DNA-binding</keyword>
<dbReference type="EMBL" id="JALJZU010000001">
    <property type="protein sequence ID" value="MCP2006975.1"/>
    <property type="molecule type" value="Genomic_DNA"/>
</dbReference>
<dbReference type="GO" id="GO:0043565">
    <property type="term" value="F:sequence-specific DNA binding"/>
    <property type="evidence" value="ECO:0007669"/>
    <property type="project" value="TreeGrafter"/>
</dbReference>
<dbReference type="RefSeq" id="WP_217942807.1">
    <property type="nucleotide sequence ID" value="NZ_JAHTGR010000006.1"/>
</dbReference>
<dbReference type="GO" id="GO:0003700">
    <property type="term" value="F:DNA-binding transcription factor activity"/>
    <property type="evidence" value="ECO:0007669"/>
    <property type="project" value="InterPro"/>
</dbReference>
<dbReference type="PANTHER" id="PTHR30537">
    <property type="entry name" value="HTH-TYPE TRANSCRIPTIONAL REGULATOR"/>
    <property type="match status" value="1"/>
</dbReference>
<evidence type="ECO:0000313" key="9">
    <source>
        <dbReference type="Proteomes" id="UP001162889"/>
    </source>
</evidence>
<dbReference type="InterPro" id="IPR005119">
    <property type="entry name" value="LysR_subst-bd"/>
</dbReference>
<dbReference type="InterPro" id="IPR058163">
    <property type="entry name" value="LysR-type_TF_proteobact-type"/>
</dbReference>
<evidence type="ECO:0000256" key="2">
    <source>
        <dbReference type="ARBA" id="ARBA00023015"/>
    </source>
</evidence>
<accession>A0AA41HDW7</accession>
<keyword evidence="4" id="KW-0804">Transcription</keyword>
<dbReference type="PANTHER" id="PTHR30537:SF3">
    <property type="entry name" value="TRANSCRIPTIONAL REGULATORY PROTEIN"/>
    <property type="match status" value="1"/>
</dbReference>
<feature type="domain" description="HTH lysR-type" evidence="5">
    <location>
        <begin position="6"/>
        <end position="63"/>
    </location>
</feature>
<dbReference type="EMBL" id="JAHTGR010000006">
    <property type="protein sequence ID" value="MBV6322028.1"/>
    <property type="molecule type" value="Genomic_DNA"/>
</dbReference>
<comment type="similarity">
    <text evidence="1">Belongs to the LysR transcriptional regulatory family.</text>
</comment>
<organism evidence="6 8">
    <name type="scientific">Duganella violaceipulchra</name>
    <dbReference type="NCBI Taxonomy" id="2849652"/>
    <lineage>
        <taxon>Bacteria</taxon>
        <taxon>Pseudomonadati</taxon>
        <taxon>Pseudomonadota</taxon>
        <taxon>Betaproteobacteria</taxon>
        <taxon>Burkholderiales</taxon>
        <taxon>Oxalobacteraceae</taxon>
        <taxon>Telluria group</taxon>
        <taxon>Duganella</taxon>
    </lineage>
</organism>
<evidence type="ECO:0000313" key="7">
    <source>
        <dbReference type="EMBL" id="MCP2006975.1"/>
    </source>
</evidence>
<dbReference type="Pfam" id="PF03466">
    <property type="entry name" value="LysR_substrate"/>
    <property type="match status" value="1"/>
</dbReference>
<dbReference type="InterPro" id="IPR000847">
    <property type="entry name" value="LysR_HTH_N"/>
</dbReference>
<name>A0AA41HDW7_9BURK</name>
<comment type="caution">
    <text evidence="6">The sequence shown here is derived from an EMBL/GenBank/DDBJ whole genome shotgun (WGS) entry which is preliminary data.</text>
</comment>
<dbReference type="Proteomes" id="UP001162889">
    <property type="component" value="Unassembled WGS sequence"/>
</dbReference>
<evidence type="ECO:0000256" key="3">
    <source>
        <dbReference type="ARBA" id="ARBA00023125"/>
    </source>
</evidence>
<evidence type="ECO:0000256" key="1">
    <source>
        <dbReference type="ARBA" id="ARBA00009437"/>
    </source>
</evidence>
<evidence type="ECO:0000313" key="8">
    <source>
        <dbReference type="Proteomes" id="UP001155901"/>
    </source>
</evidence>
<reference evidence="7" key="2">
    <citation type="submission" date="2022-03" db="EMBL/GenBank/DDBJ databases">
        <title>Genome Encyclopedia of Bacteria and Archaea VI: Functional Genomics of Type Strains.</title>
        <authorList>
            <person name="Whitman W."/>
        </authorList>
    </citation>
    <scope>NUCLEOTIDE SEQUENCE</scope>
    <source>
        <strain evidence="7">HSC-15S17</strain>
    </source>
</reference>
<keyword evidence="2" id="KW-0805">Transcription regulation</keyword>
<keyword evidence="9" id="KW-1185">Reference proteome</keyword>
<dbReference type="Proteomes" id="UP001155901">
    <property type="component" value="Unassembled WGS sequence"/>
</dbReference>
<gene>
    <name evidence="6" type="ORF">KVP70_13850</name>
    <name evidence="7" type="ORF">L1274_000663</name>
</gene>
<protein>
    <submittedName>
        <fullName evidence="7">DNA-binding transcriptional LysR family regulator</fullName>
    </submittedName>
    <submittedName>
        <fullName evidence="6">LysR family transcriptional regulator</fullName>
    </submittedName>
</protein>
<dbReference type="GO" id="GO:0006351">
    <property type="term" value="P:DNA-templated transcription"/>
    <property type="evidence" value="ECO:0007669"/>
    <property type="project" value="TreeGrafter"/>
</dbReference>
<evidence type="ECO:0000313" key="6">
    <source>
        <dbReference type="EMBL" id="MBV6322028.1"/>
    </source>
</evidence>
<dbReference type="PROSITE" id="PS50931">
    <property type="entry name" value="HTH_LYSR"/>
    <property type="match status" value="1"/>
</dbReference>
<sequence>MTTAEPNWDLYRSFLAVLKEGSLSGAARTLALTQPTVGRHIDALEQALGLALFTRSQTGFIPTEAAYELEPYAATLAATSSALLRAASSMGREGEQGIHGTVRITASEVVSVEVLPPLLAKLSRSHPHIQIELAVSNKLENLLRRDADIAIRMTKPEHEALIARRIGNIELGFFAHRSYLKRRGTPLKWEELAGHTLIGVDSETAYTRAMRTRFNAPPHEAHQLRCDNDVVQLAAIRAGVGIGICQAALGQAHGSLVRVLPDQLSIQLDTWLAMHENLRNNPACSAVFSALAAGLSAYVDSQGGLL</sequence>